<dbReference type="AlphaFoldDB" id="A0A7X0MR79"/>
<dbReference type="EC" id="2.4.-.-" evidence="5"/>
<evidence type="ECO:0000313" key="6">
    <source>
        <dbReference type="Proteomes" id="UP000585437"/>
    </source>
</evidence>
<dbReference type="Gene3D" id="3.90.550.10">
    <property type="entry name" value="Spore Coat Polysaccharide Biosynthesis Protein SpsA, Chain A"/>
    <property type="match status" value="1"/>
</dbReference>
<keyword evidence="6" id="KW-1185">Reference proteome</keyword>
<sequence>MESATAHPDVQTICVVIAAKNAADTIATAVRSALHEALVSEVVVVDDGSSDDTAGAARSVDDGSGRLQIISLEKNQGPSAARNRAIAASSAPLIAILDADDFFFPGRFEPMLALGDWDMLADNIAFISDPAAALPPEKFESRARTISLIEFVEGNISERGKPRGETGFLKPIIRRSFLDAHRLRYDEGLRLGEDYDLYLRALAKGARYKVIEHCGYGAVVRADSLSSRHRTHDLKTLYEADEAILSDPLLPTQARAVITRHRDHIRERYEHRAFLDTKSNSGIVAAASYMFGRPQFLPYVAQAILLDKMEARRGGPVPVATPHAMRYLLAGVPAAADPAAVQK</sequence>
<feature type="domain" description="Glycosyltransferase 2-like" evidence="4">
    <location>
        <begin position="14"/>
        <end position="175"/>
    </location>
</feature>
<gene>
    <name evidence="5" type="ORF">F4695_001956</name>
</gene>
<evidence type="ECO:0000313" key="5">
    <source>
        <dbReference type="EMBL" id="MBB6508607.1"/>
    </source>
</evidence>
<evidence type="ECO:0000256" key="2">
    <source>
        <dbReference type="ARBA" id="ARBA00022676"/>
    </source>
</evidence>
<dbReference type="InterPro" id="IPR029044">
    <property type="entry name" value="Nucleotide-diphossugar_trans"/>
</dbReference>
<dbReference type="PANTHER" id="PTHR43685:SF5">
    <property type="entry name" value="GLYCOSYLTRANSFERASE EPSE-RELATED"/>
    <property type="match status" value="1"/>
</dbReference>
<dbReference type="RefSeq" id="WP_184654523.1">
    <property type="nucleotide sequence ID" value="NZ_JACHBU010000003.1"/>
</dbReference>
<dbReference type="SUPFAM" id="SSF53448">
    <property type="entry name" value="Nucleotide-diphospho-sugar transferases"/>
    <property type="match status" value="1"/>
</dbReference>
<name>A0A7X0MR79_9HYPH</name>
<protein>
    <submittedName>
        <fullName evidence="5">Succinoglycan biosynthesis protein ExoU</fullName>
        <ecNumber evidence="5">2.4.-.-</ecNumber>
    </submittedName>
</protein>
<keyword evidence="2 5" id="KW-0328">Glycosyltransferase</keyword>
<dbReference type="InterPro" id="IPR050834">
    <property type="entry name" value="Glycosyltransf_2"/>
</dbReference>
<dbReference type="Pfam" id="PF00535">
    <property type="entry name" value="Glycos_transf_2"/>
    <property type="match status" value="1"/>
</dbReference>
<dbReference type="CDD" id="cd00761">
    <property type="entry name" value="Glyco_tranf_GTA_type"/>
    <property type="match status" value="1"/>
</dbReference>
<dbReference type="InterPro" id="IPR001173">
    <property type="entry name" value="Glyco_trans_2-like"/>
</dbReference>
<proteinExistence type="inferred from homology"/>
<comment type="caution">
    <text evidence="5">The sequence shown here is derived from an EMBL/GenBank/DDBJ whole genome shotgun (WGS) entry which is preliminary data.</text>
</comment>
<accession>A0A7X0MR79</accession>
<evidence type="ECO:0000256" key="1">
    <source>
        <dbReference type="ARBA" id="ARBA00006739"/>
    </source>
</evidence>
<reference evidence="5 6" key="1">
    <citation type="submission" date="2020-08" db="EMBL/GenBank/DDBJ databases">
        <title>The Agave Microbiome: Exploring the role of microbial communities in plant adaptations to desert environments.</title>
        <authorList>
            <person name="Partida-Martinez L.P."/>
        </authorList>
    </citation>
    <scope>NUCLEOTIDE SEQUENCE [LARGE SCALE GENOMIC DNA]</scope>
    <source>
        <strain evidence="5 6">AS3.12</strain>
    </source>
</reference>
<keyword evidence="3 5" id="KW-0808">Transferase</keyword>
<evidence type="ECO:0000259" key="4">
    <source>
        <dbReference type="Pfam" id="PF00535"/>
    </source>
</evidence>
<dbReference type="GO" id="GO:0016757">
    <property type="term" value="F:glycosyltransferase activity"/>
    <property type="evidence" value="ECO:0007669"/>
    <property type="project" value="UniProtKB-KW"/>
</dbReference>
<dbReference type="EMBL" id="JACHBU010000003">
    <property type="protein sequence ID" value="MBB6508607.1"/>
    <property type="molecule type" value="Genomic_DNA"/>
</dbReference>
<comment type="similarity">
    <text evidence="1">Belongs to the glycosyltransferase 2 family.</text>
</comment>
<dbReference type="Proteomes" id="UP000585437">
    <property type="component" value="Unassembled WGS sequence"/>
</dbReference>
<dbReference type="PANTHER" id="PTHR43685">
    <property type="entry name" value="GLYCOSYLTRANSFERASE"/>
    <property type="match status" value="1"/>
</dbReference>
<organism evidence="5 6">
    <name type="scientific">Rhizobium soli</name>
    <dbReference type="NCBI Taxonomy" id="424798"/>
    <lineage>
        <taxon>Bacteria</taxon>
        <taxon>Pseudomonadati</taxon>
        <taxon>Pseudomonadota</taxon>
        <taxon>Alphaproteobacteria</taxon>
        <taxon>Hyphomicrobiales</taxon>
        <taxon>Rhizobiaceae</taxon>
        <taxon>Rhizobium/Agrobacterium group</taxon>
        <taxon>Rhizobium</taxon>
    </lineage>
</organism>
<evidence type="ECO:0000256" key="3">
    <source>
        <dbReference type="ARBA" id="ARBA00022679"/>
    </source>
</evidence>